<dbReference type="Proteomes" id="UP001565368">
    <property type="component" value="Unassembled WGS sequence"/>
</dbReference>
<reference evidence="9 10" key="1">
    <citation type="submission" date="2023-08" db="EMBL/GenBank/DDBJ databases">
        <title>Annotated Genome Sequence of Vanrija albida AlHP1.</title>
        <authorList>
            <person name="Herzog R."/>
        </authorList>
    </citation>
    <scope>NUCLEOTIDE SEQUENCE [LARGE SCALE GENOMIC DNA]</scope>
    <source>
        <strain evidence="9 10">AlHP1</strain>
    </source>
</reference>
<dbReference type="Pfam" id="PF09811">
    <property type="entry name" value="Yae1_N"/>
    <property type="match status" value="1"/>
</dbReference>
<evidence type="ECO:0000256" key="1">
    <source>
        <dbReference type="ARBA" id="ARBA00004123"/>
    </source>
</evidence>
<dbReference type="EMBL" id="JBBXJM010000006">
    <property type="protein sequence ID" value="KAL1406229.1"/>
    <property type="molecule type" value="Genomic_DNA"/>
</dbReference>
<evidence type="ECO:0000256" key="5">
    <source>
        <dbReference type="ARBA" id="ARBA00018400"/>
    </source>
</evidence>
<name>A0ABR3PUU3_9TREE</name>
<evidence type="ECO:0000259" key="8">
    <source>
        <dbReference type="Pfam" id="PF09811"/>
    </source>
</evidence>
<dbReference type="GeneID" id="95988963"/>
<evidence type="ECO:0000313" key="9">
    <source>
        <dbReference type="EMBL" id="KAL1406229.1"/>
    </source>
</evidence>
<proteinExistence type="inferred from homology"/>
<gene>
    <name evidence="9" type="ORF">Q8F55_007920</name>
</gene>
<comment type="subcellular location">
    <subcellularLocation>
        <location evidence="2">Cytoplasm</location>
    </subcellularLocation>
    <subcellularLocation>
        <location evidence="1">Nucleus</location>
    </subcellularLocation>
</comment>
<dbReference type="InterPro" id="IPR019191">
    <property type="entry name" value="Essential_protein_Yae1_N"/>
</dbReference>
<keyword evidence="10" id="KW-1185">Reference proteome</keyword>
<evidence type="ECO:0000256" key="4">
    <source>
        <dbReference type="ARBA" id="ARBA00017286"/>
    </source>
</evidence>
<organism evidence="9 10">
    <name type="scientific">Vanrija albida</name>
    <dbReference type="NCBI Taxonomy" id="181172"/>
    <lineage>
        <taxon>Eukaryota</taxon>
        <taxon>Fungi</taxon>
        <taxon>Dikarya</taxon>
        <taxon>Basidiomycota</taxon>
        <taxon>Agaricomycotina</taxon>
        <taxon>Tremellomycetes</taxon>
        <taxon>Trichosporonales</taxon>
        <taxon>Trichosporonaceae</taxon>
        <taxon>Vanrija</taxon>
    </lineage>
</organism>
<comment type="caution">
    <text evidence="9">The sequence shown here is derived from an EMBL/GenBank/DDBJ whole genome shotgun (WGS) entry which is preliminary data.</text>
</comment>
<evidence type="ECO:0000256" key="2">
    <source>
        <dbReference type="ARBA" id="ARBA00004496"/>
    </source>
</evidence>
<dbReference type="RefSeq" id="XP_069206173.1">
    <property type="nucleotide sequence ID" value="XM_069356332.1"/>
</dbReference>
<evidence type="ECO:0000256" key="3">
    <source>
        <dbReference type="ARBA" id="ARBA00007096"/>
    </source>
</evidence>
<keyword evidence="6" id="KW-0963">Cytoplasm</keyword>
<dbReference type="PANTHER" id="PTHR18829:SF0">
    <property type="entry name" value="PROTEIN YAE1 HOMOLOG"/>
    <property type="match status" value="1"/>
</dbReference>
<dbReference type="InterPro" id="IPR038881">
    <property type="entry name" value="Yae1-like"/>
</dbReference>
<protein>
    <recommendedName>
        <fullName evidence="5">Protein YAE1</fullName>
    </recommendedName>
    <alternativeName>
        <fullName evidence="4">Protein yae1</fullName>
    </alternativeName>
</protein>
<keyword evidence="7" id="KW-0539">Nucleus</keyword>
<feature type="domain" description="Essential protein Yae1 N-terminal" evidence="8">
    <location>
        <begin position="37"/>
        <end position="75"/>
    </location>
</feature>
<comment type="similarity">
    <text evidence="3">Belongs to the YAE1 family.</text>
</comment>
<evidence type="ECO:0000256" key="7">
    <source>
        <dbReference type="ARBA" id="ARBA00023242"/>
    </source>
</evidence>
<sequence length="201" mass="20675">MDDWDDDFAPAPAVGGAADPLVATEYARLEQKYTDAGYREGITDGKLATLQEGFDASFAASVPAARRLGALRGRVNALLAAASESGARTASGRGVRRSASPGPAAPEQAADEVVAALRALAATLASVRRDDVLPPDAERIAHERDEHGEDVLDVSDARDMEGLEAAMGGLGGQASRLGGLREDALLDALEAEVAALAAKVV</sequence>
<evidence type="ECO:0000256" key="6">
    <source>
        <dbReference type="ARBA" id="ARBA00022490"/>
    </source>
</evidence>
<dbReference type="PANTHER" id="PTHR18829">
    <property type="entry name" value="PROTEIN YAE1 HOMOLOG"/>
    <property type="match status" value="1"/>
</dbReference>
<evidence type="ECO:0000313" key="10">
    <source>
        <dbReference type="Proteomes" id="UP001565368"/>
    </source>
</evidence>
<accession>A0ABR3PUU3</accession>